<gene>
    <name evidence="1" type="ORF">ACI1P1_21205</name>
</gene>
<comment type="caution">
    <text evidence="1">The sequence shown here is derived from an EMBL/GenBank/DDBJ whole genome shotgun (WGS) entry which is preliminary data.</text>
</comment>
<sequence length="61" mass="7071">MFRHAVPLRSEGERRWGAEGRDDLDVESGDGELEDAMIWMWRAGRHEEIRKRADGGWFPSG</sequence>
<keyword evidence="2" id="KW-1185">Reference proteome</keyword>
<organism evidence="1 2">
    <name type="scientific">Paenibacillus mesotrionivorans</name>
    <dbReference type="NCBI Taxonomy" id="3160968"/>
    <lineage>
        <taxon>Bacteria</taxon>
        <taxon>Bacillati</taxon>
        <taxon>Bacillota</taxon>
        <taxon>Bacilli</taxon>
        <taxon>Bacillales</taxon>
        <taxon>Paenibacillaceae</taxon>
        <taxon>Paenibacillus</taxon>
    </lineage>
</organism>
<name>A0ACC7P4F6_9BACL</name>
<evidence type="ECO:0000313" key="1">
    <source>
        <dbReference type="EMBL" id="MFM9330811.1"/>
    </source>
</evidence>
<dbReference type="EMBL" id="JBJURJ010000015">
    <property type="protein sequence ID" value="MFM9330811.1"/>
    <property type="molecule type" value="Genomic_DNA"/>
</dbReference>
<proteinExistence type="predicted"/>
<reference evidence="1" key="1">
    <citation type="submission" date="2024-12" db="EMBL/GenBank/DDBJ databases">
        <authorList>
            <person name="Wu N."/>
        </authorList>
    </citation>
    <scope>NUCLEOTIDE SEQUENCE</scope>
    <source>
        <strain evidence="1">P15</strain>
    </source>
</reference>
<accession>A0ACC7P4F6</accession>
<evidence type="ECO:0000313" key="2">
    <source>
        <dbReference type="Proteomes" id="UP001631969"/>
    </source>
</evidence>
<dbReference type="Proteomes" id="UP001631969">
    <property type="component" value="Unassembled WGS sequence"/>
</dbReference>
<protein>
    <submittedName>
        <fullName evidence="1">Uncharacterized protein</fullName>
    </submittedName>
</protein>